<keyword evidence="3" id="KW-1185">Reference proteome</keyword>
<dbReference type="PANTHER" id="PTHR47843">
    <property type="entry name" value="BTB DOMAIN-CONTAINING PROTEIN-RELATED"/>
    <property type="match status" value="1"/>
</dbReference>
<reference evidence="2 3" key="1">
    <citation type="journal article" date="2014" name="Genome Biol. Evol.">
        <title>Comparative genomics and transcriptomics analyses reveal divergent lifestyle features of nematode endoparasitic fungus Hirsutella minnesotensis.</title>
        <authorList>
            <person name="Lai Y."/>
            <person name="Liu K."/>
            <person name="Zhang X."/>
            <person name="Zhang X."/>
            <person name="Li K."/>
            <person name="Wang N."/>
            <person name="Shu C."/>
            <person name="Wu Y."/>
            <person name="Wang C."/>
            <person name="Bushley K.E."/>
            <person name="Xiang M."/>
            <person name="Liu X."/>
        </authorList>
    </citation>
    <scope>NUCLEOTIDE SEQUENCE [LARGE SCALE GENOMIC DNA]</scope>
    <source>
        <strain evidence="2 3">3608</strain>
    </source>
</reference>
<dbReference type="PROSITE" id="PS50097">
    <property type="entry name" value="BTB"/>
    <property type="match status" value="1"/>
</dbReference>
<dbReference type="InterPro" id="IPR000210">
    <property type="entry name" value="BTB/POZ_dom"/>
</dbReference>
<accession>A0A0F8A3C7</accession>
<gene>
    <name evidence="2" type="ORF">HIM_08993</name>
</gene>
<evidence type="ECO:0000313" key="2">
    <source>
        <dbReference type="EMBL" id="KJZ71599.1"/>
    </source>
</evidence>
<protein>
    <recommendedName>
        <fullName evidence="1">BTB domain-containing protein</fullName>
    </recommendedName>
</protein>
<organism evidence="2 3">
    <name type="scientific">Hirsutella minnesotensis 3608</name>
    <dbReference type="NCBI Taxonomy" id="1043627"/>
    <lineage>
        <taxon>Eukaryota</taxon>
        <taxon>Fungi</taxon>
        <taxon>Dikarya</taxon>
        <taxon>Ascomycota</taxon>
        <taxon>Pezizomycotina</taxon>
        <taxon>Sordariomycetes</taxon>
        <taxon>Hypocreomycetidae</taxon>
        <taxon>Hypocreales</taxon>
        <taxon>Ophiocordycipitaceae</taxon>
        <taxon>Hirsutella</taxon>
    </lineage>
</organism>
<name>A0A0F8A3C7_9HYPO</name>
<dbReference type="OrthoDB" id="9997739at2759"/>
<evidence type="ECO:0000259" key="1">
    <source>
        <dbReference type="PROSITE" id="PS50097"/>
    </source>
</evidence>
<proteinExistence type="predicted"/>
<dbReference type="Gene3D" id="3.30.710.10">
    <property type="entry name" value="Potassium Channel Kv1.1, Chain A"/>
    <property type="match status" value="1"/>
</dbReference>
<dbReference type="AlphaFoldDB" id="A0A0F8A3C7"/>
<dbReference type="PANTHER" id="PTHR47843:SF5">
    <property type="entry name" value="BTB_POZ DOMAIN PROTEIN"/>
    <property type="match status" value="1"/>
</dbReference>
<sequence>MASISFDEITSSPIFRFVVGPKGRQFTIHSALVASQSPALRALIIGGFKESESKEVVWEAVDEKTFVRFCEYIYTGDYQDEVPKTNQAPNKLVLEDELSVASHLKIRHEEEGSGDDMGDAYDSVSGEVKTAKREQQWESFLNAWYPDSRPNRAFQARENDDQAFEYTEVFLCHARLYTFADYHGVAPLMELSIHKLHQILVKFILYDERVEDIVKLLEYCFTTDTPQALRHLLVHYASCQVEKLWEIQAFRDLVGKHGDLSVELINEMLPRLD</sequence>
<dbReference type="SUPFAM" id="SSF54695">
    <property type="entry name" value="POZ domain"/>
    <property type="match status" value="1"/>
</dbReference>
<dbReference type="Pfam" id="PF00651">
    <property type="entry name" value="BTB"/>
    <property type="match status" value="1"/>
</dbReference>
<evidence type="ECO:0000313" key="3">
    <source>
        <dbReference type="Proteomes" id="UP000054481"/>
    </source>
</evidence>
<feature type="domain" description="BTB" evidence="1">
    <location>
        <begin position="17"/>
        <end position="82"/>
    </location>
</feature>
<dbReference type="InterPro" id="IPR011333">
    <property type="entry name" value="SKP1/BTB/POZ_sf"/>
</dbReference>
<dbReference type="EMBL" id="KQ030568">
    <property type="protein sequence ID" value="KJZ71599.1"/>
    <property type="molecule type" value="Genomic_DNA"/>
</dbReference>
<dbReference type="Proteomes" id="UP000054481">
    <property type="component" value="Unassembled WGS sequence"/>
</dbReference>